<reference evidence="1 2" key="1">
    <citation type="journal article" date="2018" name="Nat. Genet.">
        <title>The Rosa genome provides new insights in the design of modern roses.</title>
        <authorList>
            <person name="Bendahmane M."/>
        </authorList>
    </citation>
    <scope>NUCLEOTIDE SEQUENCE [LARGE SCALE GENOMIC DNA]</scope>
    <source>
        <strain evidence="2">cv. Old Blush</strain>
    </source>
</reference>
<dbReference type="AlphaFoldDB" id="A0A2P6QCC1"/>
<keyword evidence="2" id="KW-1185">Reference proteome</keyword>
<organism evidence="1 2">
    <name type="scientific">Rosa chinensis</name>
    <name type="common">China rose</name>
    <dbReference type="NCBI Taxonomy" id="74649"/>
    <lineage>
        <taxon>Eukaryota</taxon>
        <taxon>Viridiplantae</taxon>
        <taxon>Streptophyta</taxon>
        <taxon>Embryophyta</taxon>
        <taxon>Tracheophyta</taxon>
        <taxon>Spermatophyta</taxon>
        <taxon>Magnoliopsida</taxon>
        <taxon>eudicotyledons</taxon>
        <taxon>Gunneridae</taxon>
        <taxon>Pentapetalae</taxon>
        <taxon>rosids</taxon>
        <taxon>fabids</taxon>
        <taxon>Rosales</taxon>
        <taxon>Rosaceae</taxon>
        <taxon>Rosoideae</taxon>
        <taxon>Rosoideae incertae sedis</taxon>
        <taxon>Rosa</taxon>
    </lineage>
</organism>
<dbReference type="Gramene" id="PRQ31826">
    <property type="protein sequence ID" value="PRQ31826"/>
    <property type="gene ID" value="RchiOBHm_Chr5g0039701"/>
</dbReference>
<dbReference type="Proteomes" id="UP000238479">
    <property type="component" value="Chromosome 5"/>
</dbReference>
<protein>
    <submittedName>
        <fullName evidence="1">Uncharacterized protein</fullName>
    </submittedName>
</protein>
<accession>A0A2P6QCC1</accession>
<name>A0A2P6QCC1_ROSCH</name>
<dbReference type="EMBL" id="PDCK01000043">
    <property type="protein sequence ID" value="PRQ31826.1"/>
    <property type="molecule type" value="Genomic_DNA"/>
</dbReference>
<evidence type="ECO:0000313" key="2">
    <source>
        <dbReference type="Proteomes" id="UP000238479"/>
    </source>
</evidence>
<evidence type="ECO:0000313" key="1">
    <source>
        <dbReference type="EMBL" id="PRQ31826.1"/>
    </source>
</evidence>
<gene>
    <name evidence="1" type="ORF">RchiOBHm_Chr5g0039701</name>
</gene>
<sequence length="63" mass="6621">MQKYDADPAAKIAGATVLGIQVGCGLHSGDESRANVAQDNELVHQNPQAYATQDGNWIARIAA</sequence>
<proteinExistence type="predicted"/>
<comment type="caution">
    <text evidence="1">The sequence shown here is derived from an EMBL/GenBank/DDBJ whole genome shotgun (WGS) entry which is preliminary data.</text>
</comment>